<dbReference type="GO" id="GO:0160150">
    <property type="term" value="F:tRNA pseudouridine(13) synthase activity"/>
    <property type="evidence" value="ECO:0007669"/>
    <property type="project" value="UniProtKB-EC"/>
</dbReference>
<protein>
    <recommendedName>
        <fullName evidence="4">tRNA pseudouridine synthase D</fullName>
        <ecNumber evidence="4">5.4.99.27</ecNumber>
    </recommendedName>
    <alternativeName>
        <fullName evidence="4">tRNA pseudouridine(13) synthase</fullName>
    </alternativeName>
    <alternativeName>
        <fullName evidence="4">tRNA pseudouridylate synthase D</fullName>
    </alternativeName>
    <alternativeName>
        <fullName evidence="4">tRNA-uridine isomerase D</fullName>
    </alternativeName>
</protein>
<dbReference type="InterPro" id="IPR050170">
    <property type="entry name" value="TruD_pseudoU_synthase"/>
</dbReference>
<comment type="function">
    <text evidence="4">Responsible for synthesis of pseudouridine from uracil-13 in transfer RNAs.</text>
</comment>
<comment type="catalytic activity">
    <reaction evidence="4">
        <text>uridine(13) in tRNA = pseudouridine(13) in tRNA</text>
        <dbReference type="Rhea" id="RHEA:42540"/>
        <dbReference type="Rhea" id="RHEA-COMP:10105"/>
        <dbReference type="Rhea" id="RHEA-COMP:10106"/>
        <dbReference type="ChEBI" id="CHEBI:65314"/>
        <dbReference type="ChEBI" id="CHEBI:65315"/>
        <dbReference type="EC" id="5.4.99.27"/>
    </reaction>
</comment>
<dbReference type="Gene3D" id="3.30.2350.20">
    <property type="entry name" value="TruD, catalytic domain"/>
    <property type="match status" value="1"/>
</dbReference>
<dbReference type="HAMAP" id="MF_01082">
    <property type="entry name" value="TruD"/>
    <property type="match status" value="1"/>
</dbReference>
<comment type="similarity">
    <text evidence="1 4">Belongs to the pseudouridine synthase TruD family.</text>
</comment>
<dbReference type="GO" id="GO:0031119">
    <property type="term" value="P:tRNA pseudouridine synthesis"/>
    <property type="evidence" value="ECO:0007669"/>
    <property type="project" value="UniProtKB-UniRule"/>
</dbReference>
<keyword evidence="2 4" id="KW-0819">tRNA processing</keyword>
<evidence type="ECO:0000313" key="6">
    <source>
        <dbReference type="EMBL" id="MYD90271.1"/>
    </source>
</evidence>
<dbReference type="InterPro" id="IPR020103">
    <property type="entry name" value="PsdUridine_synth_cat_dom_sf"/>
</dbReference>
<feature type="active site" description="Nucleophile" evidence="4">
    <location>
        <position position="96"/>
    </location>
</feature>
<reference evidence="6" key="1">
    <citation type="submission" date="2019-09" db="EMBL/GenBank/DDBJ databases">
        <title>Characterisation of the sponge microbiome using genome-centric metagenomics.</title>
        <authorList>
            <person name="Engelberts J.P."/>
            <person name="Robbins S.J."/>
            <person name="De Goeij J.M."/>
            <person name="Aranda M."/>
            <person name="Bell S.C."/>
            <person name="Webster N.S."/>
        </authorList>
    </citation>
    <scope>NUCLEOTIDE SEQUENCE</scope>
    <source>
        <strain evidence="6">SB0662_bin_9</strain>
    </source>
</reference>
<evidence type="ECO:0000256" key="3">
    <source>
        <dbReference type="ARBA" id="ARBA00023235"/>
    </source>
</evidence>
<dbReference type="PANTHER" id="PTHR47811:SF1">
    <property type="entry name" value="TRNA PSEUDOURIDINE SYNTHASE D"/>
    <property type="match status" value="1"/>
</dbReference>
<dbReference type="AlphaFoldDB" id="A0A6B1DSR3"/>
<evidence type="ECO:0000256" key="1">
    <source>
        <dbReference type="ARBA" id="ARBA00007953"/>
    </source>
</evidence>
<comment type="caution">
    <text evidence="6">The sequence shown here is derived from an EMBL/GenBank/DDBJ whole genome shotgun (WGS) entry which is preliminary data.</text>
</comment>
<dbReference type="GO" id="GO:0003723">
    <property type="term" value="F:RNA binding"/>
    <property type="evidence" value="ECO:0007669"/>
    <property type="project" value="InterPro"/>
</dbReference>
<gene>
    <name evidence="4" type="primary">truD</name>
    <name evidence="6" type="ORF">F4Y08_08025</name>
</gene>
<organism evidence="6">
    <name type="scientific">Caldilineaceae bacterium SB0662_bin_9</name>
    <dbReference type="NCBI Taxonomy" id="2605258"/>
    <lineage>
        <taxon>Bacteria</taxon>
        <taxon>Bacillati</taxon>
        <taxon>Chloroflexota</taxon>
        <taxon>Caldilineae</taxon>
        <taxon>Caldilineales</taxon>
        <taxon>Caldilineaceae</taxon>
    </lineage>
</organism>
<dbReference type="PROSITE" id="PS50984">
    <property type="entry name" value="TRUD"/>
    <property type="match status" value="1"/>
</dbReference>
<dbReference type="GO" id="GO:0005829">
    <property type="term" value="C:cytosol"/>
    <property type="evidence" value="ECO:0007669"/>
    <property type="project" value="TreeGrafter"/>
</dbReference>
<dbReference type="InterPro" id="IPR011760">
    <property type="entry name" value="PsdUridine_synth_TruD_insert"/>
</dbReference>
<accession>A0A6B1DSR3</accession>
<dbReference type="EC" id="5.4.99.27" evidence="4"/>
<evidence type="ECO:0000256" key="2">
    <source>
        <dbReference type="ARBA" id="ARBA00022694"/>
    </source>
</evidence>
<sequence length="371" mass="41397">MSEEVRPRRLEESVESLTGANLPFRTLDLPGIGGRIRVLPEDFRVTEIPAYEPVGRGPHLYMSVTRTGHTTPEVADLLAQALNADKGAVGYAGLKDKRACTTQTFSVLASNGFVPDEEWVARRLAAETSLQVNWMRCHGNKLRTGHLRGNRFDILVRYPDAPPEEAVARAQAIADALGRDGLPNWFGPQRFGHEGQNVIKGWRIVHRGWRAHRRWLHKLLLSAYQSWLCNRYLSLRMYEGLLDCCLVGDVARKHETGGMFLVEDAEADSRRQVAGEISFTAPMYGHKMWAAEGVAGELEERILAEQELIGFNWRQGKVTGTRRTGRLVPSDLSVRGETDGIRLSFSLPKGGYATAVLREVMKVGNPDLAED</sequence>
<name>A0A6B1DSR3_9CHLR</name>
<dbReference type="PANTHER" id="PTHR47811">
    <property type="entry name" value="TRNA PSEUDOURIDINE SYNTHASE D"/>
    <property type="match status" value="1"/>
</dbReference>
<dbReference type="InterPro" id="IPR042214">
    <property type="entry name" value="TruD_catalytic"/>
</dbReference>
<evidence type="ECO:0000256" key="4">
    <source>
        <dbReference type="HAMAP-Rule" id="MF_01082"/>
    </source>
</evidence>
<dbReference type="Pfam" id="PF01142">
    <property type="entry name" value="TruD"/>
    <property type="match status" value="2"/>
</dbReference>
<evidence type="ECO:0000259" key="5">
    <source>
        <dbReference type="PROSITE" id="PS50984"/>
    </source>
</evidence>
<dbReference type="Gene3D" id="3.30.2340.10">
    <property type="entry name" value="TruD, insertion domain"/>
    <property type="match status" value="1"/>
</dbReference>
<proteinExistence type="inferred from homology"/>
<dbReference type="SUPFAM" id="SSF55120">
    <property type="entry name" value="Pseudouridine synthase"/>
    <property type="match status" value="1"/>
</dbReference>
<dbReference type="InterPro" id="IPR043165">
    <property type="entry name" value="TruD_insert_sf"/>
</dbReference>
<feature type="domain" description="TRUD" evidence="5">
    <location>
        <begin position="181"/>
        <end position="330"/>
    </location>
</feature>
<keyword evidence="3 4" id="KW-0413">Isomerase</keyword>
<dbReference type="EMBL" id="VXPY01000054">
    <property type="protein sequence ID" value="MYD90271.1"/>
    <property type="molecule type" value="Genomic_DNA"/>
</dbReference>
<dbReference type="InterPro" id="IPR001656">
    <property type="entry name" value="PsdUridine_synth_TruD"/>
</dbReference>